<comment type="caution">
    <text evidence="1">The sequence shown here is derived from an EMBL/GenBank/DDBJ whole genome shotgun (WGS) entry which is preliminary data.</text>
</comment>
<dbReference type="EMBL" id="JBHSEU010000010">
    <property type="protein sequence ID" value="MFC4538197.1"/>
    <property type="molecule type" value="Genomic_DNA"/>
</dbReference>
<proteinExistence type="predicted"/>
<name>A0ABV9CZT9_9GAMM</name>
<protein>
    <submittedName>
        <fullName evidence="1">Uncharacterized protein</fullName>
    </submittedName>
</protein>
<dbReference type="Proteomes" id="UP001596030">
    <property type="component" value="Unassembled WGS sequence"/>
</dbReference>
<organism evidence="1 2">
    <name type="scientific">Chromohalobacter sarecensis</name>
    <dbReference type="NCBI Taxonomy" id="245294"/>
    <lineage>
        <taxon>Bacteria</taxon>
        <taxon>Pseudomonadati</taxon>
        <taxon>Pseudomonadota</taxon>
        <taxon>Gammaproteobacteria</taxon>
        <taxon>Oceanospirillales</taxon>
        <taxon>Halomonadaceae</taxon>
        <taxon>Chromohalobacter</taxon>
    </lineage>
</organism>
<keyword evidence="2" id="KW-1185">Reference proteome</keyword>
<gene>
    <name evidence="1" type="ORF">ACFO0U_05310</name>
</gene>
<reference evidence="2" key="1">
    <citation type="journal article" date="2019" name="Int. J. Syst. Evol. Microbiol.">
        <title>The Global Catalogue of Microorganisms (GCM) 10K type strain sequencing project: providing services to taxonomists for standard genome sequencing and annotation.</title>
        <authorList>
            <consortium name="The Broad Institute Genomics Platform"/>
            <consortium name="The Broad Institute Genome Sequencing Center for Infectious Disease"/>
            <person name="Wu L."/>
            <person name="Ma J."/>
        </authorList>
    </citation>
    <scope>NUCLEOTIDE SEQUENCE [LARGE SCALE GENOMIC DNA]</scope>
    <source>
        <strain evidence="2">CGMCC 1.12121</strain>
    </source>
</reference>
<sequence>MNYFPIALSDVLFYRLRRKSLRNREQRLVILYRHFLRAFQQSTSADQTLSLIFRGLVRTGNESLKALPDAWWPEFFRYVTSTNPDGGESSEQVLLEIAETLNSELLEADRWLDLYRICLFSGLFRLGLQVRYKAEGAIKREASSKLGGIRSQCLALAVSLESGETEEATAALERLARLKLSEYKLAQGFWLRDLLCSRTKTTLVEAYPGQSPLEHHAELSMLDAAKGCSIAMVGPVASSVEAGPEIDGFNLVAKFNYRGGEQGCDPLTQGRRIDISYYNIDQAKYIAQHSDAGFPANLRFPVFIKAKGFRAVKKVTSEGRIVRNAQWLLLDSEFHAGTNALVDLFRFEPKKVKVFNSDLMLTAGRYQGYWRPGTKPVNYCFSFSKTHDPFMQFNYLKRLWASGLIEGDARFGAIMENGLEAYVKDLQRAHGESGRQVLAGNEGLPGAL</sequence>
<evidence type="ECO:0000313" key="2">
    <source>
        <dbReference type="Proteomes" id="UP001596030"/>
    </source>
</evidence>
<accession>A0ABV9CZT9</accession>
<evidence type="ECO:0000313" key="1">
    <source>
        <dbReference type="EMBL" id="MFC4538197.1"/>
    </source>
</evidence>